<dbReference type="InterPro" id="IPR046336">
    <property type="entry name" value="Lon_prtase_N_sf"/>
</dbReference>
<dbReference type="OrthoDB" id="264917at2759"/>
<dbReference type="EMBL" id="VSRR010009091">
    <property type="protein sequence ID" value="MPC49780.1"/>
    <property type="molecule type" value="Genomic_DNA"/>
</dbReference>
<evidence type="ECO:0000313" key="8">
    <source>
        <dbReference type="Proteomes" id="UP000324222"/>
    </source>
</evidence>
<keyword evidence="1" id="KW-0479">Metal-binding</keyword>
<dbReference type="Proteomes" id="UP000324222">
    <property type="component" value="Unassembled WGS sequence"/>
</dbReference>
<dbReference type="Gene3D" id="2.30.130.40">
    <property type="entry name" value="LON domain-like"/>
    <property type="match status" value="1"/>
</dbReference>
<feature type="region of interest" description="Disordered" evidence="5">
    <location>
        <begin position="1"/>
        <end position="54"/>
    </location>
</feature>
<dbReference type="InterPro" id="IPR001841">
    <property type="entry name" value="Znf_RING"/>
</dbReference>
<dbReference type="InterPro" id="IPR017907">
    <property type="entry name" value="Znf_RING_CS"/>
</dbReference>
<keyword evidence="2 4" id="KW-0863">Zinc-finger</keyword>
<evidence type="ECO:0000313" key="7">
    <source>
        <dbReference type="EMBL" id="MPC49780.1"/>
    </source>
</evidence>
<gene>
    <name evidence="7" type="primary">LONRF1</name>
    <name evidence="7" type="ORF">E2C01_043594</name>
</gene>
<evidence type="ECO:0000256" key="5">
    <source>
        <dbReference type="SAM" id="MobiDB-lite"/>
    </source>
</evidence>
<dbReference type="PANTHER" id="PTHR23327:SF42">
    <property type="entry name" value="LON PEPTIDASE N-TERMINAL DOMAIN AND RING FINGER PROTEIN C14F5.10C"/>
    <property type="match status" value="1"/>
</dbReference>
<keyword evidence="8" id="KW-1185">Reference proteome</keyword>
<dbReference type="PROSITE" id="PS00518">
    <property type="entry name" value="ZF_RING_1"/>
    <property type="match status" value="1"/>
</dbReference>
<dbReference type="SUPFAM" id="SSF88697">
    <property type="entry name" value="PUA domain-like"/>
    <property type="match status" value="1"/>
</dbReference>
<reference evidence="7 8" key="1">
    <citation type="submission" date="2019-05" db="EMBL/GenBank/DDBJ databases">
        <title>Another draft genome of Portunus trituberculatus and its Hox gene families provides insights of decapod evolution.</title>
        <authorList>
            <person name="Jeong J.-H."/>
            <person name="Song I."/>
            <person name="Kim S."/>
            <person name="Choi T."/>
            <person name="Kim D."/>
            <person name="Ryu S."/>
            <person name="Kim W."/>
        </authorList>
    </citation>
    <scope>NUCLEOTIDE SEQUENCE [LARGE SCALE GENOMIC DNA]</scope>
    <source>
        <tissue evidence="7">Muscle</tissue>
    </source>
</reference>
<sequence>MEGRNNCHHHSYSCLSPAHSDPSIIPESDSGEDSEDSEDGHQQSHCGPSAPPVEEVSHLRKIMDKFNLEMERNKKSSCGYVRMVEVQNYDKNDFECTLCYRYLYQPVTTPCGHSFCRTCLDRCLDHSTSCPLCKTSIKMFLAERRTAVTEFVEVAMQTVMASECRERKQQHDEEMDELAAAGKDSQHGIPIFIATLAIPTISCPLHVFEPRYRLMIRRCMESGTREFGMCMPMENAENGYADSGTMLEIRDIEYTPDGRSIVNTVGSRRFRIVSKSVKDGYNTAAVEFLQLSILNETSLKRRLEILHKIVRCVLVQQHPQQTPAEGSHSVISFINFTLNNFGTVIMYKSTLKFIHSIVKEWQGTYYATNCTSGTQKQCHDADTNRKAFTNNLHPGPLL</sequence>
<dbReference type="CDD" id="cd16514">
    <property type="entry name" value="RING-HC_LONFs_rpt2"/>
    <property type="match status" value="1"/>
</dbReference>
<dbReference type="Pfam" id="PF02190">
    <property type="entry name" value="LON_substr_bdg"/>
    <property type="match status" value="1"/>
</dbReference>
<dbReference type="InterPro" id="IPR015947">
    <property type="entry name" value="PUA-like_sf"/>
</dbReference>
<dbReference type="InterPro" id="IPR003111">
    <property type="entry name" value="Lon_prtase_N"/>
</dbReference>
<evidence type="ECO:0000256" key="3">
    <source>
        <dbReference type="ARBA" id="ARBA00022833"/>
    </source>
</evidence>
<feature type="compositionally biased region" description="Acidic residues" evidence="5">
    <location>
        <begin position="29"/>
        <end position="38"/>
    </location>
</feature>
<protein>
    <submittedName>
        <fullName evidence="7">LON peptidase N-terminal domain and RING finger protein 1</fullName>
    </submittedName>
</protein>
<proteinExistence type="predicted"/>
<feature type="domain" description="RING-type" evidence="6">
    <location>
        <begin position="96"/>
        <end position="134"/>
    </location>
</feature>
<organism evidence="7 8">
    <name type="scientific">Portunus trituberculatus</name>
    <name type="common">Swimming crab</name>
    <name type="synonym">Neptunus trituberculatus</name>
    <dbReference type="NCBI Taxonomy" id="210409"/>
    <lineage>
        <taxon>Eukaryota</taxon>
        <taxon>Metazoa</taxon>
        <taxon>Ecdysozoa</taxon>
        <taxon>Arthropoda</taxon>
        <taxon>Crustacea</taxon>
        <taxon>Multicrustacea</taxon>
        <taxon>Malacostraca</taxon>
        <taxon>Eumalacostraca</taxon>
        <taxon>Eucarida</taxon>
        <taxon>Decapoda</taxon>
        <taxon>Pleocyemata</taxon>
        <taxon>Brachyura</taxon>
        <taxon>Eubrachyura</taxon>
        <taxon>Portunoidea</taxon>
        <taxon>Portunidae</taxon>
        <taxon>Portuninae</taxon>
        <taxon>Portunus</taxon>
    </lineage>
</organism>
<evidence type="ECO:0000256" key="2">
    <source>
        <dbReference type="ARBA" id="ARBA00022771"/>
    </source>
</evidence>
<evidence type="ECO:0000256" key="1">
    <source>
        <dbReference type="ARBA" id="ARBA00022723"/>
    </source>
</evidence>
<evidence type="ECO:0000256" key="4">
    <source>
        <dbReference type="PROSITE-ProRule" id="PRU00175"/>
    </source>
</evidence>
<comment type="caution">
    <text evidence="7">The sequence shown here is derived from an EMBL/GenBank/DDBJ whole genome shotgun (WGS) entry which is preliminary data.</text>
</comment>
<dbReference type="GO" id="GO:0008270">
    <property type="term" value="F:zinc ion binding"/>
    <property type="evidence" value="ECO:0007669"/>
    <property type="project" value="UniProtKB-KW"/>
</dbReference>
<dbReference type="GO" id="GO:0061630">
    <property type="term" value="F:ubiquitin protein ligase activity"/>
    <property type="evidence" value="ECO:0007669"/>
    <property type="project" value="TreeGrafter"/>
</dbReference>
<keyword evidence="3" id="KW-0862">Zinc</keyword>
<feature type="compositionally biased region" description="Basic residues" evidence="5">
    <location>
        <begin position="1"/>
        <end position="11"/>
    </location>
</feature>
<accession>A0A5B7FPW0</accession>
<dbReference type="InterPro" id="IPR013083">
    <property type="entry name" value="Znf_RING/FYVE/PHD"/>
</dbReference>
<dbReference type="SMART" id="SM00464">
    <property type="entry name" value="LON"/>
    <property type="match status" value="1"/>
</dbReference>
<dbReference type="SMART" id="SM00184">
    <property type="entry name" value="RING"/>
    <property type="match status" value="1"/>
</dbReference>
<name>A0A5B7FPW0_PORTR</name>
<dbReference type="Gene3D" id="3.30.40.10">
    <property type="entry name" value="Zinc/RING finger domain, C3HC4 (zinc finger)"/>
    <property type="match status" value="1"/>
</dbReference>
<dbReference type="PANTHER" id="PTHR23327">
    <property type="entry name" value="RING FINGER PROTEIN 127"/>
    <property type="match status" value="1"/>
</dbReference>
<dbReference type="Pfam" id="PF13923">
    <property type="entry name" value="zf-C3HC4_2"/>
    <property type="match status" value="1"/>
</dbReference>
<dbReference type="SUPFAM" id="SSF57850">
    <property type="entry name" value="RING/U-box"/>
    <property type="match status" value="1"/>
</dbReference>
<dbReference type="AlphaFoldDB" id="A0A5B7FPW0"/>
<dbReference type="PROSITE" id="PS50089">
    <property type="entry name" value="ZF_RING_2"/>
    <property type="match status" value="1"/>
</dbReference>
<evidence type="ECO:0000259" key="6">
    <source>
        <dbReference type="PROSITE" id="PS50089"/>
    </source>
</evidence>